<evidence type="ECO:0000313" key="5">
    <source>
        <dbReference type="Proteomes" id="UP001524383"/>
    </source>
</evidence>
<organism evidence="4 5">
    <name type="scientific">Methanocalculus taiwanensis</name>
    <dbReference type="NCBI Taxonomy" id="106207"/>
    <lineage>
        <taxon>Archaea</taxon>
        <taxon>Methanobacteriati</taxon>
        <taxon>Methanobacteriota</taxon>
        <taxon>Stenosarchaea group</taxon>
        <taxon>Methanomicrobia</taxon>
        <taxon>Methanomicrobiales</taxon>
        <taxon>Methanocalculaceae</taxon>
        <taxon>Methanocalculus</taxon>
    </lineage>
</organism>
<feature type="domain" description="SHSP" evidence="3">
    <location>
        <begin position="51"/>
        <end position="162"/>
    </location>
</feature>
<dbReference type="Gene3D" id="2.60.40.790">
    <property type="match status" value="1"/>
</dbReference>
<dbReference type="InterPro" id="IPR031107">
    <property type="entry name" value="Small_HSP"/>
</dbReference>
<comment type="similarity">
    <text evidence="1 2">Belongs to the small heat shock protein (HSP20) family.</text>
</comment>
<accession>A0ABD4TIF0</accession>
<dbReference type="AlphaFoldDB" id="A0ABD4TIF0"/>
<dbReference type="PANTHER" id="PTHR11527">
    <property type="entry name" value="HEAT-SHOCK PROTEIN 20 FAMILY MEMBER"/>
    <property type="match status" value="1"/>
</dbReference>
<dbReference type="RefSeq" id="WP_255332000.1">
    <property type="nucleotide sequence ID" value="NZ_VOTZ01000005.1"/>
</dbReference>
<keyword evidence="5" id="KW-1185">Reference proteome</keyword>
<dbReference type="InterPro" id="IPR002068">
    <property type="entry name" value="A-crystallin/Hsp20_dom"/>
</dbReference>
<evidence type="ECO:0000259" key="3">
    <source>
        <dbReference type="PROSITE" id="PS01031"/>
    </source>
</evidence>
<name>A0ABD4TIF0_9EURY</name>
<dbReference type="PROSITE" id="PS01031">
    <property type="entry name" value="SHSP"/>
    <property type="match status" value="1"/>
</dbReference>
<proteinExistence type="inferred from homology"/>
<dbReference type="Pfam" id="PF00011">
    <property type="entry name" value="HSP20"/>
    <property type="match status" value="1"/>
</dbReference>
<dbReference type="EMBL" id="VOTZ01000005">
    <property type="protein sequence ID" value="MCQ1538067.1"/>
    <property type="molecule type" value="Genomic_DNA"/>
</dbReference>
<dbReference type="Proteomes" id="UP001524383">
    <property type="component" value="Unassembled WGS sequence"/>
</dbReference>
<sequence length="162" mass="18640">MVWERRRYPFGSIGQEIDEMMAEMEARFQDVFSGSRNLLPESGGGVADRFMPAIRGDFRVDVSDHEDEVVIVADLPGFEKEGVSVQLYDPRTLEISTRQSTEKKDERENYYMRERMYGSMRRMVRLPVDVTEDGAQATFKNGVLEVHLKKTEAPSVRAIQIE</sequence>
<reference evidence="4 5" key="1">
    <citation type="submission" date="2019-08" db="EMBL/GenBank/DDBJ databases">
        <authorList>
            <person name="Chen S.-C."/>
            <person name="Lai M.-C."/>
            <person name="You Y.-T."/>
        </authorList>
    </citation>
    <scope>NUCLEOTIDE SEQUENCE [LARGE SCALE GENOMIC DNA]</scope>
    <source>
        <strain evidence="4 5">P2F9704a</strain>
    </source>
</reference>
<dbReference type="InterPro" id="IPR008978">
    <property type="entry name" value="HSP20-like_chaperone"/>
</dbReference>
<dbReference type="CDD" id="cd06464">
    <property type="entry name" value="ACD_sHsps-like"/>
    <property type="match status" value="1"/>
</dbReference>
<protein>
    <submittedName>
        <fullName evidence="4">Hsp20/alpha crystallin family protein</fullName>
    </submittedName>
</protein>
<evidence type="ECO:0000256" key="2">
    <source>
        <dbReference type="RuleBase" id="RU003616"/>
    </source>
</evidence>
<gene>
    <name evidence="4" type="ORF">FTO68_03555</name>
</gene>
<evidence type="ECO:0000256" key="1">
    <source>
        <dbReference type="PROSITE-ProRule" id="PRU00285"/>
    </source>
</evidence>
<evidence type="ECO:0000313" key="4">
    <source>
        <dbReference type="EMBL" id="MCQ1538067.1"/>
    </source>
</evidence>
<comment type="caution">
    <text evidence="4">The sequence shown here is derived from an EMBL/GenBank/DDBJ whole genome shotgun (WGS) entry which is preliminary data.</text>
</comment>
<dbReference type="SUPFAM" id="SSF49764">
    <property type="entry name" value="HSP20-like chaperones"/>
    <property type="match status" value="1"/>
</dbReference>